<keyword evidence="1" id="KW-0479">Metal-binding</keyword>
<dbReference type="EMBL" id="PVNO01000024">
    <property type="protein sequence ID" value="PRO69486.1"/>
    <property type="molecule type" value="Genomic_DNA"/>
</dbReference>
<gene>
    <name evidence="6" type="ORF">C6Y39_08275</name>
</gene>
<evidence type="ECO:0000259" key="5">
    <source>
        <dbReference type="Pfam" id="PF00149"/>
    </source>
</evidence>
<evidence type="ECO:0000256" key="3">
    <source>
        <dbReference type="ARBA" id="ARBA00023004"/>
    </source>
</evidence>
<keyword evidence="2" id="KW-0378">Hydrolase</keyword>
<dbReference type="SUPFAM" id="SSF56300">
    <property type="entry name" value="Metallo-dependent phosphatases"/>
    <property type="match status" value="1"/>
</dbReference>
<comment type="similarity">
    <text evidence="4">Belongs to the cyclic nucleotide phosphodiesterase class-III family.</text>
</comment>
<evidence type="ECO:0000256" key="4">
    <source>
        <dbReference type="ARBA" id="ARBA00025742"/>
    </source>
</evidence>
<name>A0ABX5CS08_9ALTE</name>
<dbReference type="InterPro" id="IPR004843">
    <property type="entry name" value="Calcineurin-like_PHP"/>
</dbReference>
<accession>A0ABX5CS08</accession>
<protein>
    <submittedName>
        <fullName evidence="6">3',5'-cyclic-nucleotide phosphodiesterase</fullName>
    </submittedName>
</protein>
<dbReference type="RefSeq" id="WP_105930794.1">
    <property type="nucleotide sequence ID" value="NZ_PVNO01000024.1"/>
</dbReference>
<evidence type="ECO:0000256" key="2">
    <source>
        <dbReference type="ARBA" id="ARBA00022801"/>
    </source>
</evidence>
<evidence type="ECO:0000313" key="6">
    <source>
        <dbReference type="EMBL" id="PRO69486.1"/>
    </source>
</evidence>
<organism evidence="6 7">
    <name type="scientific">Alteromonas gracilis</name>
    <dbReference type="NCBI Taxonomy" id="1479524"/>
    <lineage>
        <taxon>Bacteria</taxon>
        <taxon>Pseudomonadati</taxon>
        <taxon>Pseudomonadota</taxon>
        <taxon>Gammaproteobacteria</taxon>
        <taxon>Alteromonadales</taxon>
        <taxon>Alteromonadaceae</taxon>
        <taxon>Alteromonas/Salinimonas group</taxon>
        <taxon>Alteromonas</taxon>
    </lineage>
</organism>
<dbReference type="Proteomes" id="UP000239539">
    <property type="component" value="Unassembled WGS sequence"/>
</dbReference>
<feature type="domain" description="Calcineurin-like phosphoesterase" evidence="5">
    <location>
        <begin position="3"/>
        <end position="217"/>
    </location>
</feature>
<evidence type="ECO:0000256" key="1">
    <source>
        <dbReference type="ARBA" id="ARBA00022723"/>
    </source>
</evidence>
<keyword evidence="7" id="KW-1185">Reference proteome</keyword>
<comment type="caution">
    <text evidence="6">The sequence shown here is derived from an EMBL/GenBank/DDBJ whole genome shotgun (WGS) entry which is preliminary data.</text>
</comment>
<dbReference type="InterPro" id="IPR029052">
    <property type="entry name" value="Metallo-depent_PP-like"/>
</dbReference>
<dbReference type="Gene3D" id="3.60.21.10">
    <property type="match status" value="1"/>
</dbReference>
<dbReference type="PANTHER" id="PTHR42988:SF2">
    <property type="entry name" value="CYCLIC NUCLEOTIDE PHOSPHODIESTERASE CBUA0032-RELATED"/>
    <property type="match status" value="1"/>
</dbReference>
<reference evidence="7" key="1">
    <citation type="journal article" date="2020" name="Int. J. Syst. Evol. Microbiol.">
        <title>Alteromonas alba sp. nov., a marine bacterium isolated from the seawater of the West Pacific Ocean.</title>
        <authorList>
            <person name="Sun C."/>
            <person name="Wu Y.-H."/>
            <person name="Xamxidin M."/>
            <person name="Cheng H."/>
            <person name="Xu X.-W."/>
        </authorList>
    </citation>
    <scope>NUCLEOTIDE SEQUENCE [LARGE SCALE GENOMIC DNA]</scope>
    <source>
        <strain evidence="7">9a2</strain>
    </source>
</reference>
<proteinExistence type="inferred from homology"/>
<keyword evidence="3" id="KW-0408">Iron</keyword>
<dbReference type="PANTHER" id="PTHR42988">
    <property type="entry name" value="PHOSPHOHYDROLASE"/>
    <property type="match status" value="1"/>
</dbReference>
<dbReference type="Pfam" id="PF00149">
    <property type="entry name" value="Metallophos"/>
    <property type="match status" value="1"/>
</dbReference>
<evidence type="ECO:0000313" key="7">
    <source>
        <dbReference type="Proteomes" id="UP000239539"/>
    </source>
</evidence>
<sequence>MITLLQLSDCHLLKDKEKAGYAGIAPYHSLARVLQNAVSPYIKRSMDDWNVSQPLRDNEHKVIMLVTGDISGDNSLESYRHFTALMDHYLADADIEWYVLAGNHDNNPHFDAVLGERTLKSDKPIVCQRWHIHGLDTRSSSDIYTAAGELKNEDVCALEQALVSAPRNNHLVALHHHVLPSNSWMDKHYLDNASKVVALSEQYSQIKALIHGHVHSPLRQTIGSDSIPSYGSPSTCWQWKMQVEFCVSDEAPGYQVIELCDDGAVNVTVKRVEK</sequence>
<dbReference type="InterPro" id="IPR050884">
    <property type="entry name" value="CNP_phosphodiesterase-III"/>
</dbReference>